<organism evidence="2 3">
    <name type="scientific">Alteromonas ponticola</name>
    <dbReference type="NCBI Taxonomy" id="2720613"/>
    <lineage>
        <taxon>Bacteria</taxon>
        <taxon>Pseudomonadati</taxon>
        <taxon>Pseudomonadota</taxon>
        <taxon>Gammaproteobacteria</taxon>
        <taxon>Alteromonadales</taxon>
        <taxon>Alteromonadaceae</taxon>
        <taxon>Alteromonas/Salinimonas group</taxon>
        <taxon>Alteromonas</taxon>
    </lineage>
</organism>
<dbReference type="EMBL" id="JAATNW010000006">
    <property type="protein sequence ID" value="NMH60743.1"/>
    <property type="molecule type" value="Genomic_DNA"/>
</dbReference>
<dbReference type="Proteomes" id="UP000709336">
    <property type="component" value="Unassembled WGS sequence"/>
</dbReference>
<evidence type="ECO:0000256" key="1">
    <source>
        <dbReference type="SAM" id="SignalP"/>
    </source>
</evidence>
<feature type="chain" id="PRO_5045696751" description="Outer membrane lipoprotein-sorting protein" evidence="1">
    <location>
        <begin position="20"/>
        <end position="293"/>
    </location>
</feature>
<accession>A0ABX1R4P5</accession>
<evidence type="ECO:0008006" key="4">
    <source>
        <dbReference type="Google" id="ProtNLM"/>
    </source>
</evidence>
<gene>
    <name evidence="2" type="ORF">HCJ96_11965</name>
</gene>
<evidence type="ECO:0000313" key="3">
    <source>
        <dbReference type="Proteomes" id="UP000709336"/>
    </source>
</evidence>
<keyword evidence="3" id="KW-1185">Reference proteome</keyword>
<name>A0ABX1R4P5_9ALTE</name>
<feature type="signal peptide" evidence="1">
    <location>
        <begin position="1"/>
        <end position="19"/>
    </location>
</feature>
<proteinExistence type="predicted"/>
<keyword evidence="1" id="KW-0732">Signal</keyword>
<sequence>MLKQTGFLLTLLFILGGCAQTSPSQETYITQPADGMSADAIFRATFAQHGGDLLAGLNDVNVAVDGEWHYLITKIQPLVTDEEYRQQSQERVLVSPRAYAVHYTGEAGTKWVYRTAEQTQVAYNQQQISDQQKIAATALTADAFYLFVLGPLGLSDRVTNWKRLDDKTWKEKAYYRINGQLSPGIGLSERDHITLWVDKETNLTFRLHITLEGFEATKGAHVDTTFLAYESVGQFILPTHFFERVLGPIKLDAHEWWYTGIDINRGLSKEDISIDGWSDNAAKPAKSLDDVRQ</sequence>
<dbReference type="PROSITE" id="PS51257">
    <property type="entry name" value="PROKAR_LIPOPROTEIN"/>
    <property type="match status" value="1"/>
</dbReference>
<reference evidence="2 3" key="1">
    <citation type="submission" date="2020-03" db="EMBL/GenBank/DDBJ databases">
        <title>Alteromonas ponticola sp. nov., isolated from seawater.</title>
        <authorList>
            <person name="Yoon J.-H."/>
            <person name="Kim Y.-O."/>
        </authorList>
    </citation>
    <scope>NUCLEOTIDE SEQUENCE [LARGE SCALE GENOMIC DNA]</scope>
    <source>
        <strain evidence="2 3">MYP5</strain>
    </source>
</reference>
<evidence type="ECO:0000313" key="2">
    <source>
        <dbReference type="EMBL" id="NMH60743.1"/>
    </source>
</evidence>
<dbReference type="RefSeq" id="WP_169211301.1">
    <property type="nucleotide sequence ID" value="NZ_JAATNW010000006.1"/>
</dbReference>
<protein>
    <recommendedName>
        <fullName evidence="4">Outer membrane lipoprotein-sorting protein</fullName>
    </recommendedName>
</protein>
<comment type="caution">
    <text evidence="2">The sequence shown here is derived from an EMBL/GenBank/DDBJ whole genome shotgun (WGS) entry which is preliminary data.</text>
</comment>